<organism evidence="2 3">
    <name type="scientific">Acer saccharum</name>
    <name type="common">Sugar maple</name>
    <dbReference type="NCBI Taxonomy" id="4024"/>
    <lineage>
        <taxon>Eukaryota</taxon>
        <taxon>Viridiplantae</taxon>
        <taxon>Streptophyta</taxon>
        <taxon>Embryophyta</taxon>
        <taxon>Tracheophyta</taxon>
        <taxon>Spermatophyta</taxon>
        <taxon>Magnoliopsida</taxon>
        <taxon>eudicotyledons</taxon>
        <taxon>Gunneridae</taxon>
        <taxon>Pentapetalae</taxon>
        <taxon>rosids</taxon>
        <taxon>malvids</taxon>
        <taxon>Sapindales</taxon>
        <taxon>Sapindaceae</taxon>
        <taxon>Hippocastanoideae</taxon>
        <taxon>Acereae</taxon>
        <taxon>Acer</taxon>
    </lineage>
</organism>
<dbReference type="AlphaFoldDB" id="A0AA39SZ11"/>
<evidence type="ECO:0000313" key="3">
    <source>
        <dbReference type="Proteomes" id="UP001168877"/>
    </source>
</evidence>
<proteinExistence type="predicted"/>
<protein>
    <recommendedName>
        <fullName evidence="1">Retrovirus-related Pol polyprotein from transposon TNT 1-94-like beta-barrel domain-containing protein</fullName>
    </recommendedName>
</protein>
<feature type="domain" description="Retrovirus-related Pol polyprotein from transposon TNT 1-94-like beta-barrel" evidence="1">
    <location>
        <begin position="160"/>
        <end position="236"/>
    </location>
</feature>
<comment type="caution">
    <text evidence="2">The sequence shown here is derived from an EMBL/GenBank/DDBJ whole genome shotgun (WGS) entry which is preliminary data.</text>
</comment>
<sequence>MTNHMHLMRSQPLFGRNSSRSNLSRMFDLPNDCNFELYKVNLQKFTPAKRIVVAQDKIIGFSNNEGEGTALFTNNKKFFKGNQNVDGDNQKEGSKSSSYKNRVKCYHCGKLGHINCVKLNEGNLAEKDEPSHDSEDWGNYFLAKNTTVDAIASINFENDWIIDFGCGHHLTRDKSNFSSFKKYMGNHAIVTADNPVYHIEKGGSVVVSDGGDSEITICSMYHVAKVKKNLFSIANVVDFRSYLLFRLKGVKFLRNLKKVDADVVHSGK</sequence>
<dbReference type="Proteomes" id="UP001168877">
    <property type="component" value="Unassembled WGS sequence"/>
</dbReference>
<reference evidence="2" key="2">
    <citation type="submission" date="2023-06" db="EMBL/GenBank/DDBJ databases">
        <authorList>
            <person name="Swenson N.G."/>
            <person name="Wegrzyn J.L."/>
            <person name="Mcevoy S.L."/>
        </authorList>
    </citation>
    <scope>NUCLEOTIDE SEQUENCE</scope>
    <source>
        <strain evidence="2">NS2018</strain>
        <tissue evidence="2">Leaf</tissue>
    </source>
</reference>
<dbReference type="EMBL" id="JAUESC010000003">
    <property type="protein sequence ID" value="KAK0599180.1"/>
    <property type="molecule type" value="Genomic_DNA"/>
</dbReference>
<evidence type="ECO:0000259" key="1">
    <source>
        <dbReference type="Pfam" id="PF22936"/>
    </source>
</evidence>
<keyword evidence="3" id="KW-1185">Reference proteome</keyword>
<dbReference type="InterPro" id="IPR054722">
    <property type="entry name" value="PolX-like_BBD"/>
</dbReference>
<reference evidence="2" key="1">
    <citation type="journal article" date="2022" name="Plant J.">
        <title>Strategies of tolerance reflected in two North American maple genomes.</title>
        <authorList>
            <person name="McEvoy S.L."/>
            <person name="Sezen U.U."/>
            <person name="Trouern-Trend A."/>
            <person name="McMahon S.M."/>
            <person name="Schaberg P.G."/>
            <person name="Yang J."/>
            <person name="Wegrzyn J.L."/>
            <person name="Swenson N.G."/>
        </authorList>
    </citation>
    <scope>NUCLEOTIDE SEQUENCE</scope>
    <source>
        <strain evidence="2">NS2018</strain>
    </source>
</reference>
<name>A0AA39SZ11_ACESA</name>
<accession>A0AA39SZ11</accession>
<evidence type="ECO:0000313" key="2">
    <source>
        <dbReference type="EMBL" id="KAK0599180.1"/>
    </source>
</evidence>
<gene>
    <name evidence="2" type="ORF">LWI29_003009</name>
</gene>
<dbReference type="Pfam" id="PF22936">
    <property type="entry name" value="Pol_BBD"/>
    <property type="match status" value="1"/>
</dbReference>